<organism evidence="3">
    <name type="scientific">Perkinsus marinus (strain ATCC 50983 / TXsc)</name>
    <dbReference type="NCBI Taxonomy" id="423536"/>
    <lineage>
        <taxon>Eukaryota</taxon>
        <taxon>Sar</taxon>
        <taxon>Alveolata</taxon>
        <taxon>Perkinsozoa</taxon>
        <taxon>Perkinsea</taxon>
        <taxon>Perkinsida</taxon>
        <taxon>Perkinsidae</taxon>
        <taxon>Perkinsus</taxon>
    </lineage>
</organism>
<keyword evidence="3" id="KW-1185">Reference proteome</keyword>
<dbReference type="GeneID" id="9057276"/>
<dbReference type="AlphaFoldDB" id="C5LR67"/>
<proteinExistence type="predicted"/>
<dbReference type="Proteomes" id="UP000007800">
    <property type="component" value="Unassembled WGS sequence"/>
</dbReference>
<dbReference type="InParanoid" id="C5LR67"/>
<evidence type="ECO:0000256" key="1">
    <source>
        <dbReference type="SAM" id="MobiDB-lite"/>
    </source>
</evidence>
<dbReference type="RefSeq" id="XP_002768234.1">
    <property type="nucleotide sequence ID" value="XM_002768188.1"/>
</dbReference>
<evidence type="ECO:0000313" key="3">
    <source>
        <dbReference type="Proteomes" id="UP000007800"/>
    </source>
</evidence>
<feature type="region of interest" description="Disordered" evidence="1">
    <location>
        <begin position="999"/>
        <end position="1046"/>
    </location>
</feature>
<name>C5LR67_PERM5</name>
<gene>
    <name evidence="2" type="ORF">Pmar_PMAR003023</name>
</gene>
<protein>
    <submittedName>
        <fullName evidence="2">Uncharacterized protein</fullName>
    </submittedName>
</protein>
<dbReference type="EMBL" id="GG684654">
    <property type="protein sequence ID" value="EER00952.1"/>
    <property type="molecule type" value="Genomic_DNA"/>
</dbReference>
<evidence type="ECO:0000313" key="2">
    <source>
        <dbReference type="EMBL" id="EER00952.1"/>
    </source>
</evidence>
<dbReference type="OrthoDB" id="430492at2759"/>
<accession>C5LR67</accession>
<reference evidence="2 3" key="1">
    <citation type="submission" date="2008-07" db="EMBL/GenBank/DDBJ databases">
        <authorList>
            <person name="El-Sayed N."/>
            <person name="Caler E."/>
            <person name="Inman J."/>
            <person name="Amedeo P."/>
            <person name="Hass B."/>
            <person name="Wortman J."/>
        </authorList>
    </citation>
    <scope>NUCLEOTIDE SEQUENCE [LARGE SCALE GENOMIC DNA]</scope>
    <source>
        <strain evidence="3">ATCC 50983 / TXsc</strain>
    </source>
</reference>
<sequence>MPYAEHSGAWRGEISITLTGYIPFQLVFYDHEYSREMSSRRLSMAIQHGLPSGTNLTSVIILTPLVAEYEAVVRNKSRVVLSGELVPGTRYVVHVVPPTPPIMDNLGMPLERSTGSFYMAEERADLMQDYGAYHVTQLPLFDTSQGYPLVTRAAERWCVTACPVTVENLPEALRVVVGYRRDTGMYDPCAGIHQTGNTSYLSRGLTQILNDTVAHVPNVSIITVIDSTRPQWYHTTRFVTTSTLQVLLSPVIIGGGPLRGSDGEVEAVVLRNVSGLHVQLTDPIMADIQLWGSRDQLVYNATTDPQGYLFVSSCPMCEQQSITVVVLIDDNVVYIHPARIYLNRGSFRYDEGDLQHEEERRPIQLHVTLIPDRGLYAPGGVLMMAGWILSSTITCLACQPADFTPYVFNLTVTWSPSLPKVILPLPVDGKGAISPFNITVPMSVPLGSYPTFTVHSCSLADPLVEATAPQHGCDILGLDVPQLLIAEPRVPIAVMDLIVPSLTTVDKVPTSNDTYVTIATYSGTPLAGTAVDVRVTVRGPSNSVSTCGYSSEDYDTYAATYETNDEGVARISLFDDIEGPWTEGQTIEITAIARDPLGAVLSQSASITIEHPLLRLDPLQLSVNNPIPGIEFNASARIIPTGNGDLFSSLDGSLTIRSYVVDGATCKQARAAVSQGLQHYSCSLADTTVHCKMMIDHMPTSDLLAIVIQVETIDGSPPVTACRDIAPSPPKITSYAFSMDSLRCSAELSSEFTVLSPVEVAMSCANPYKGAQEPTFIWITWPGGHTGVVTVDTEQDTINEVIHIEDLSILGGERDSVTLSAYLWQSITEVPFSLVNSSIHDESATLPDWSGPRYTSGEAILDIKDYLARPHRAYADSFDIYSDKEDYSPGDEVMISVRGGVPNGSVLIAVVDEGVIDLKPLPTPTTVEDILGMIGSASTSLVDSHAFITSSKMLWENAQHVWDIADEDPWFAVNFDPYWLDDEYLSYLNTPAFEQPLGPGNYMSFSSDGGTDLAPTPAEGSTPDREADAAAAPMEGPREGTTDPPRTVYFNFVDLTSTGEATVTFMLGQDRKRYKMSAYMMGYESSSEGSMSIAQLADASTSIRVSSPIYMEPYVPRSLRITDEPVMGVAVIATNHTTQQLAGLNLTVVVTNMSDGIFSPMEALQSTHLLTIPGNAGVLYALFKMPVVATIHDDDTRSNRGWL</sequence>
<dbReference type="OMA" id="HEYSREM"/>